<keyword evidence="2" id="KW-0732">Signal</keyword>
<evidence type="ECO:0000256" key="1">
    <source>
        <dbReference type="PROSITE-ProRule" id="PRU00339"/>
    </source>
</evidence>
<dbReference type="OrthoDB" id="9773852at2"/>
<dbReference type="SUPFAM" id="SSF48452">
    <property type="entry name" value="TPR-like"/>
    <property type="match status" value="1"/>
</dbReference>
<dbReference type="PROSITE" id="PS50005">
    <property type="entry name" value="TPR"/>
    <property type="match status" value="1"/>
</dbReference>
<gene>
    <name evidence="4" type="ORF">DQK91_08155</name>
</gene>
<dbReference type="InterPro" id="IPR013486">
    <property type="entry name" value="SpoIID/LytB"/>
</dbReference>
<feature type="signal peptide" evidence="2">
    <location>
        <begin position="1"/>
        <end position="30"/>
    </location>
</feature>
<organism evidence="4 5">
    <name type="scientific">Oceanidesulfovibrio marinus</name>
    <dbReference type="NCBI Taxonomy" id="370038"/>
    <lineage>
        <taxon>Bacteria</taxon>
        <taxon>Pseudomonadati</taxon>
        <taxon>Thermodesulfobacteriota</taxon>
        <taxon>Desulfovibrionia</taxon>
        <taxon>Desulfovibrionales</taxon>
        <taxon>Desulfovibrionaceae</taxon>
        <taxon>Oceanidesulfovibrio</taxon>
    </lineage>
</organism>
<evidence type="ECO:0000313" key="4">
    <source>
        <dbReference type="EMBL" id="TVM34536.1"/>
    </source>
</evidence>
<dbReference type="InterPro" id="IPR011990">
    <property type="entry name" value="TPR-like_helical_dom_sf"/>
</dbReference>
<dbReference type="Pfam" id="PF08486">
    <property type="entry name" value="SpoIID"/>
    <property type="match status" value="1"/>
</dbReference>
<dbReference type="NCBIfam" id="TIGR02669">
    <property type="entry name" value="SpoIID_LytB"/>
    <property type="match status" value="1"/>
</dbReference>
<dbReference type="AlphaFoldDB" id="A0A6P1ZLC1"/>
<evidence type="ECO:0000256" key="2">
    <source>
        <dbReference type="SAM" id="SignalP"/>
    </source>
</evidence>
<dbReference type="InterPro" id="IPR051922">
    <property type="entry name" value="Bact_Sporulation_Assoc"/>
</dbReference>
<evidence type="ECO:0000259" key="3">
    <source>
        <dbReference type="Pfam" id="PF08486"/>
    </source>
</evidence>
<dbReference type="EMBL" id="QMIF01000004">
    <property type="protein sequence ID" value="TVM34536.1"/>
    <property type="molecule type" value="Genomic_DNA"/>
</dbReference>
<dbReference type="RefSeq" id="WP_144304857.1">
    <property type="nucleotide sequence ID" value="NZ_QMIF01000004.1"/>
</dbReference>
<dbReference type="PANTHER" id="PTHR30032:SF4">
    <property type="entry name" value="AMIDASE ENHANCER"/>
    <property type="match status" value="1"/>
</dbReference>
<dbReference type="InterPro" id="IPR019734">
    <property type="entry name" value="TPR_rpt"/>
</dbReference>
<feature type="repeat" description="TPR" evidence="1">
    <location>
        <begin position="114"/>
        <end position="147"/>
    </location>
</feature>
<feature type="domain" description="Sporulation stage II protein D amidase enhancer LytB N-terminal" evidence="3">
    <location>
        <begin position="266"/>
        <end position="358"/>
    </location>
</feature>
<name>A0A6P1ZLC1_9BACT</name>
<dbReference type="GO" id="GO:0030288">
    <property type="term" value="C:outer membrane-bounded periplasmic space"/>
    <property type="evidence" value="ECO:0007669"/>
    <property type="project" value="TreeGrafter"/>
</dbReference>
<dbReference type="GO" id="GO:0030435">
    <property type="term" value="P:sporulation resulting in formation of a cellular spore"/>
    <property type="evidence" value="ECO:0007669"/>
    <property type="project" value="InterPro"/>
</dbReference>
<sequence length="531" mass="58591">MNHDPAHARFTGCLCALIVGGLLCASPCIAQDSAGKFDPDPMLRRAHMLFDSGQMLESIALYEDIARMSADPDYTVYCYVRVADVLALFLDQRELALTYYDKVIREYPGNWNLANAYFNSAMLLFAEHRYEDATKRFQRYLELFPEARKTATARYMIERMQKETPGPAPVPGVDKTPMPEAEPMVRVLLITADSLQLEFPHSVVMHAASGRRDKLAPGTYRLRVLDGGVSMEGRGLGEEVSFDAGPHGFAHAGRSYAGEAVVSVQGGSMTLINRLPMEQYLEGVVPSEMPPSFAPAALRAQAVAARTFAWRIVTRTREAGKPYDLSAGMMDQAYLGMGVANVATQDAVRLTRGQVLLYHDAPAFTAFHAHSGGVLEDDAAVWSANMPYLKVADDERSEDYKSLDWEYRIAPSELARLLKRNGFSLSRVEGLRVDGRSTSGRIAEVAVTTNDGVLHIRGNSFRLLVGPARMRSLLCDVSRDEDGQFVFNGRGYGHGVGMSQWGAQAMAYAGKDYKDILSTYYPGTTLRALYN</sequence>
<protein>
    <recommendedName>
        <fullName evidence="3">Sporulation stage II protein D amidase enhancer LytB N-terminal domain-containing protein</fullName>
    </recommendedName>
</protein>
<dbReference type="InterPro" id="IPR013693">
    <property type="entry name" value="SpoIID/LytB_N"/>
</dbReference>
<proteinExistence type="predicted"/>
<feature type="chain" id="PRO_5026930321" description="Sporulation stage II protein D amidase enhancer LytB N-terminal domain-containing protein" evidence="2">
    <location>
        <begin position="31"/>
        <end position="531"/>
    </location>
</feature>
<dbReference type="Proteomes" id="UP000434052">
    <property type="component" value="Unassembled WGS sequence"/>
</dbReference>
<dbReference type="Gene3D" id="1.25.40.10">
    <property type="entry name" value="Tetratricopeptide repeat domain"/>
    <property type="match status" value="1"/>
</dbReference>
<accession>A0A6P1ZLC1</accession>
<keyword evidence="1" id="KW-0802">TPR repeat</keyword>
<dbReference type="PANTHER" id="PTHR30032">
    <property type="entry name" value="N-ACETYLMURAMOYL-L-ALANINE AMIDASE-RELATED"/>
    <property type="match status" value="1"/>
</dbReference>
<evidence type="ECO:0000313" key="5">
    <source>
        <dbReference type="Proteomes" id="UP000434052"/>
    </source>
</evidence>
<reference evidence="4 5" key="1">
    <citation type="submission" date="2018-06" db="EMBL/GenBank/DDBJ databases">
        <title>Complete genome of Desulfovibrio marinus P48SEP.</title>
        <authorList>
            <person name="Crispim J.S."/>
            <person name="Vidigal P.M.P."/>
            <person name="Silva L.C.F."/>
            <person name="Araujo L.C."/>
            <person name="Laguardia C.N."/>
            <person name="Dias R.S."/>
            <person name="Sousa M.P."/>
            <person name="Paula S.O."/>
            <person name="Silva C."/>
        </authorList>
    </citation>
    <scope>NUCLEOTIDE SEQUENCE [LARGE SCALE GENOMIC DNA]</scope>
    <source>
        <strain evidence="4 5">P48SEP</strain>
    </source>
</reference>
<comment type="caution">
    <text evidence="4">The sequence shown here is derived from an EMBL/GenBank/DDBJ whole genome shotgun (WGS) entry which is preliminary data.</text>
</comment>